<dbReference type="eggNOG" id="ENOG5032T7V">
    <property type="taxonomic scope" value="Bacteria"/>
</dbReference>
<dbReference type="AlphaFoldDB" id="A0A095TLI0"/>
<evidence type="ECO:0000313" key="2">
    <source>
        <dbReference type="Proteomes" id="UP000029444"/>
    </source>
</evidence>
<dbReference type="STRING" id="1177154.Y5S_03463"/>
<dbReference type="Proteomes" id="UP000029444">
    <property type="component" value="Unassembled WGS sequence"/>
</dbReference>
<reference evidence="1 2" key="1">
    <citation type="submission" date="2012-09" db="EMBL/GenBank/DDBJ databases">
        <title>Genome Sequence of alkane-degrading Bacterium Alcanivorax sp. 19-m-6.</title>
        <authorList>
            <person name="Lai Q."/>
            <person name="Shao Z."/>
        </authorList>
    </citation>
    <scope>NUCLEOTIDE SEQUENCE [LARGE SCALE GENOMIC DNA]</scope>
    <source>
        <strain evidence="1 2">19-m-6</strain>
    </source>
</reference>
<keyword evidence="2" id="KW-1185">Reference proteome</keyword>
<evidence type="ECO:0000313" key="1">
    <source>
        <dbReference type="EMBL" id="KGD63308.1"/>
    </source>
</evidence>
<sequence>MTISPRETANRLLDGLVDYLLARLEPAQMQGFIEAELDFVLGKAAGYTLNDWVTPEQIQQTARKYASEMDISGAIPELVGDMVEEFYQQAMDSDRLVADVVDEDVIMALLDKVLEIPLSRQSMAWLGRNPVLLALLAGGAQMGIKTLLHQGMPAALRDQLSRRLPERWVNSLDTRMQDWLLRRTEQLLSDPWLYRDENLDELRELVLVGWQDFSQRPVAELRELLSSEDIQELFVIGFEYWRELRHTDYFNGLLDSGVKAFFDKYGEMGLVELLEELGVTRTLMLDDARRFAPPIIEKLRQEGLLEEWLRRHLGGFFEAEETLQLLSEQ</sequence>
<protein>
    <submittedName>
        <fullName evidence="1">Uncharacterized protein</fullName>
    </submittedName>
</protein>
<dbReference type="PATRIC" id="fig|1177154.3.peg.3471"/>
<organism evidence="1 2">
    <name type="scientific">Alcanivorax nanhaiticus</name>
    <dbReference type="NCBI Taxonomy" id="1177154"/>
    <lineage>
        <taxon>Bacteria</taxon>
        <taxon>Pseudomonadati</taxon>
        <taxon>Pseudomonadota</taxon>
        <taxon>Gammaproteobacteria</taxon>
        <taxon>Oceanospirillales</taxon>
        <taxon>Alcanivoracaceae</taxon>
        <taxon>Alcanivorax</taxon>
    </lineage>
</organism>
<gene>
    <name evidence="1" type="ORF">Y5S_03463</name>
</gene>
<comment type="caution">
    <text evidence="1">The sequence shown here is derived from an EMBL/GenBank/DDBJ whole genome shotgun (WGS) entry which is preliminary data.</text>
</comment>
<dbReference type="RefSeq" id="WP_035234901.1">
    <property type="nucleotide sequence ID" value="NZ_ARXV01000019.1"/>
</dbReference>
<name>A0A095TLI0_9GAMM</name>
<accession>A0A095TLI0</accession>
<proteinExistence type="predicted"/>
<dbReference type="OrthoDB" id="7055830at2"/>
<dbReference type="EMBL" id="ARXV01000019">
    <property type="protein sequence ID" value="KGD63308.1"/>
    <property type="molecule type" value="Genomic_DNA"/>
</dbReference>